<name>A0A8X6K8X4_TRICU</name>
<dbReference type="InterPro" id="IPR012001">
    <property type="entry name" value="Thiamin_PyroP_enz_TPP-bd_dom"/>
</dbReference>
<dbReference type="Proteomes" id="UP000887116">
    <property type="component" value="Unassembled WGS sequence"/>
</dbReference>
<evidence type="ECO:0000256" key="4">
    <source>
        <dbReference type="ARBA" id="ARBA00022842"/>
    </source>
</evidence>
<keyword evidence="3" id="KW-0479">Metal-binding</keyword>
<dbReference type="Gene3D" id="3.40.50.1220">
    <property type="entry name" value="TPP-binding domain"/>
    <property type="match status" value="1"/>
</dbReference>
<dbReference type="PANTHER" id="PTHR43710:SF2">
    <property type="entry name" value="2-HYDROXYACYL-COA LYASE 1"/>
    <property type="match status" value="1"/>
</dbReference>
<dbReference type="OrthoDB" id="16262at2759"/>
<evidence type="ECO:0000256" key="10">
    <source>
        <dbReference type="ARBA" id="ARBA00048738"/>
    </source>
</evidence>
<dbReference type="InterPro" id="IPR029061">
    <property type="entry name" value="THDP-binding"/>
</dbReference>
<proteinExistence type="inferred from homology"/>
<dbReference type="GO" id="GO:0001561">
    <property type="term" value="P:fatty acid alpha-oxidation"/>
    <property type="evidence" value="ECO:0007669"/>
    <property type="project" value="TreeGrafter"/>
</dbReference>
<keyword evidence="4" id="KW-0460">Magnesium</keyword>
<dbReference type="GO" id="GO:0106359">
    <property type="term" value="F:2-hydroxyacyl-CoA lyase activity"/>
    <property type="evidence" value="ECO:0007669"/>
    <property type="project" value="UniProtKB-EC"/>
</dbReference>
<dbReference type="GO" id="GO:0005777">
    <property type="term" value="C:peroxisome"/>
    <property type="evidence" value="ECO:0007669"/>
    <property type="project" value="TreeGrafter"/>
</dbReference>
<dbReference type="InterPro" id="IPR029035">
    <property type="entry name" value="DHS-like_NAD/FAD-binding_dom"/>
</dbReference>
<gene>
    <name evidence="15" type="primary">Hacl1</name>
    <name evidence="15" type="ORF">TNCT_486381</name>
</gene>
<dbReference type="InterPro" id="IPR012000">
    <property type="entry name" value="Thiamin_PyroP_enz_cen_dom"/>
</dbReference>
<dbReference type="CDD" id="cd07035">
    <property type="entry name" value="TPP_PYR_POX_like"/>
    <property type="match status" value="1"/>
</dbReference>
<evidence type="ECO:0000256" key="2">
    <source>
        <dbReference type="ARBA" id="ARBA00007812"/>
    </source>
</evidence>
<evidence type="ECO:0000256" key="8">
    <source>
        <dbReference type="ARBA" id="ARBA00044454"/>
    </source>
</evidence>
<evidence type="ECO:0000259" key="13">
    <source>
        <dbReference type="Pfam" id="PF02775"/>
    </source>
</evidence>
<keyword evidence="16" id="KW-1185">Reference proteome</keyword>
<evidence type="ECO:0000256" key="3">
    <source>
        <dbReference type="ARBA" id="ARBA00022723"/>
    </source>
</evidence>
<evidence type="ECO:0000256" key="11">
    <source>
        <dbReference type="RuleBase" id="RU362132"/>
    </source>
</evidence>
<evidence type="ECO:0000256" key="1">
    <source>
        <dbReference type="ARBA" id="ARBA00001964"/>
    </source>
</evidence>
<evidence type="ECO:0000259" key="12">
    <source>
        <dbReference type="Pfam" id="PF00205"/>
    </source>
</evidence>
<evidence type="ECO:0000259" key="14">
    <source>
        <dbReference type="Pfam" id="PF02776"/>
    </source>
</evidence>
<dbReference type="FunFam" id="3.40.50.1220:FF:000006">
    <property type="entry name" value="2-hydroxyacyl-CoA lyase 1"/>
    <property type="match status" value="1"/>
</dbReference>
<dbReference type="Pfam" id="PF02775">
    <property type="entry name" value="TPP_enzyme_C"/>
    <property type="match status" value="1"/>
</dbReference>
<dbReference type="FunFam" id="3.40.50.970:FF:000038">
    <property type="entry name" value="2-hydroxyacyl-CoA lyase 1 isoform X1"/>
    <property type="match status" value="1"/>
</dbReference>
<feature type="domain" description="Thiamine pyrophosphate enzyme N-terminal TPP-binding" evidence="14">
    <location>
        <begin position="5"/>
        <end position="116"/>
    </location>
</feature>
<dbReference type="Pfam" id="PF00205">
    <property type="entry name" value="TPP_enzyme_M"/>
    <property type="match status" value="1"/>
</dbReference>
<reference evidence="15" key="1">
    <citation type="submission" date="2020-07" db="EMBL/GenBank/DDBJ databases">
        <title>Multicomponent nature underlies the extraordinary mechanical properties of spider dragline silk.</title>
        <authorList>
            <person name="Kono N."/>
            <person name="Nakamura H."/>
            <person name="Mori M."/>
            <person name="Yoshida Y."/>
            <person name="Ohtoshi R."/>
            <person name="Malay A.D."/>
            <person name="Moran D.A.P."/>
            <person name="Tomita M."/>
            <person name="Numata K."/>
            <person name="Arakawa K."/>
        </authorList>
    </citation>
    <scope>NUCLEOTIDE SEQUENCE</scope>
</reference>
<comment type="caution">
    <text evidence="15">The sequence shown here is derived from an EMBL/GenBank/DDBJ whole genome shotgun (WGS) entry which is preliminary data.</text>
</comment>
<dbReference type="SUPFAM" id="SSF52518">
    <property type="entry name" value="Thiamin diphosphate-binding fold (THDP-binding)"/>
    <property type="match status" value="2"/>
</dbReference>
<dbReference type="Gene3D" id="3.40.50.970">
    <property type="match status" value="2"/>
</dbReference>
<sequence>MISTVSVIAKALKSQGIKYAFGVVGIPVVEVASALQEVGIKFIGMQNEQSASYAAGVTGYLTRTPGLCLVVSGPGFVHALGGMANAQVNGWPMIVIGGSCGRDQEGYGGFQEFPQVESSRLYSKYTCRPADISRIPFYVEQAVRQSTFGRPGASYIDLAADLIHQEQEESAIVYPPKCADPPQSLAPLHLIKSLADVLSTAQRPLVIIGKGSAYSKAENVIRQFIKQHQIPFLPTPMGKGVVSDRSPFCVSSARSKALTQADVILLLGARLNWILHFGLPPRFHKDVKILQVDICMEELHNSKQSSVAIVGDINSVVQQIDEELCHRQWIFPQNSEWWTQLLQKKSENAASVQQMISDKSTPLNYYAAYHEIQSLVPTDAIIVNEGANTMDIGRTMLLNDFPRHRLDAGTFGTMGVGLGSAIAAALWCEDNFPEKRVICIQGDSAFGFSDMKKKFENQPSISKCFSSASKQDDNGLRASYNISLLIAKAGKPHTIGEDLILPAVKEVINTVLHKPAADIIRKIPLSNSFVQRRIEESLCNHLQTCQFLIQLDESTYQPMSVFKERFQNILNLDIPDWVLDPFSNVNTAGSSQLEEELIELTINEELKIKFKNGYQEFWLQKSISQLYPGLWSIVQRFLIAFPSSYLEVCGFSANIGNQKEKSAPCY</sequence>
<feature type="domain" description="Thiamine pyrophosphate enzyme TPP-binding" evidence="13">
    <location>
        <begin position="387"/>
        <end position="449"/>
    </location>
</feature>
<dbReference type="SUPFAM" id="SSF52467">
    <property type="entry name" value="DHS-like NAD/FAD-binding domain"/>
    <property type="match status" value="1"/>
</dbReference>
<dbReference type="PANTHER" id="PTHR43710">
    <property type="entry name" value="2-HYDROXYACYL-COA LYASE"/>
    <property type="match status" value="1"/>
</dbReference>
<dbReference type="InterPro" id="IPR011766">
    <property type="entry name" value="TPP_enzyme_TPP-bd"/>
</dbReference>
<organism evidence="15 16">
    <name type="scientific">Trichonephila clavata</name>
    <name type="common">Joro spider</name>
    <name type="synonym">Nephila clavata</name>
    <dbReference type="NCBI Taxonomy" id="2740835"/>
    <lineage>
        <taxon>Eukaryota</taxon>
        <taxon>Metazoa</taxon>
        <taxon>Ecdysozoa</taxon>
        <taxon>Arthropoda</taxon>
        <taxon>Chelicerata</taxon>
        <taxon>Arachnida</taxon>
        <taxon>Araneae</taxon>
        <taxon>Araneomorphae</taxon>
        <taxon>Entelegynae</taxon>
        <taxon>Araneoidea</taxon>
        <taxon>Nephilidae</taxon>
        <taxon>Trichonephila</taxon>
    </lineage>
</organism>
<dbReference type="AlphaFoldDB" id="A0A8X6K8X4"/>
<evidence type="ECO:0000256" key="9">
    <source>
        <dbReference type="ARBA" id="ARBA00044518"/>
    </source>
</evidence>
<dbReference type="GO" id="GO:0030976">
    <property type="term" value="F:thiamine pyrophosphate binding"/>
    <property type="evidence" value="ECO:0007669"/>
    <property type="project" value="InterPro"/>
</dbReference>
<evidence type="ECO:0000256" key="7">
    <source>
        <dbReference type="ARBA" id="ARBA00044451"/>
    </source>
</evidence>
<protein>
    <recommendedName>
        <fullName evidence="9">2-hydroxyacyl-CoA lyase</fullName>
        <ecNumber evidence="9">4.1.2.63</ecNumber>
    </recommendedName>
</protein>
<dbReference type="InterPro" id="IPR045025">
    <property type="entry name" value="HACL1-like"/>
</dbReference>
<evidence type="ECO:0000313" key="15">
    <source>
        <dbReference type="EMBL" id="GFQ64683.1"/>
    </source>
</evidence>
<dbReference type="EMBL" id="BMAO01020047">
    <property type="protein sequence ID" value="GFQ64683.1"/>
    <property type="molecule type" value="Genomic_DNA"/>
</dbReference>
<comment type="catalytic activity">
    <reaction evidence="10">
        <text>2-hydroxyoctadecanoyl-CoA = heptadecanal + formyl-CoA</text>
        <dbReference type="Rhea" id="RHEA:55196"/>
        <dbReference type="ChEBI" id="CHEBI:57376"/>
        <dbReference type="ChEBI" id="CHEBI:74116"/>
        <dbReference type="ChEBI" id="CHEBI:138631"/>
    </reaction>
    <physiologicalReaction direction="left-to-right" evidence="10">
        <dbReference type="Rhea" id="RHEA:55197"/>
    </physiologicalReaction>
</comment>
<evidence type="ECO:0000256" key="6">
    <source>
        <dbReference type="ARBA" id="ARBA00023239"/>
    </source>
</evidence>
<accession>A0A8X6K8X4</accession>
<keyword evidence="6 15" id="KW-0456">Lyase</keyword>
<dbReference type="GO" id="GO:0000287">
    <property type="term" value="F:magnesium ion binding"/>
    <property type="evidence" value="ECO:0007669"/>
    <property type="project" value="InterPro"/>
</dbReference>
<comment type="catalytic activity">
    <reaction evidence="7">
        <text>a 2-hydroxy-3-methyl fatty acyl-CoA = a 2-methyl-branched fatty aldehyde + formyl-CoA</text>
        <dbReference type="Rhea" id="RHEA:25375"/>
        <dbReference type="ChEBI" id="CHEBI:49188"/>
        <dbReference type="ChEBI" id="CHEBI:57376"/>
        <dbReference type="ChEBI" id="CHEBI:58783"/>
        <dbReference type="EC" id="4.1.2.63"/>
    </reaction>
    <physiologicalReaction direction="left-to-right" evidence="7">
        <dbReference type="Rhea" id="RHEA:25376"/>
    </physiologicalReaction>
</comment>
<comment type="similarity">
    <text evidence="2 11">Belongs to the TPP enzyme family.</text>
</comment>
<dbReference type="EC" id="4.1.2.63" evidence="9"/>
<keyword evidence="5 11" id="KW-0786">Thiamine pyrophosphate</keyword>
<evidence type="ECO:0000256" key="5">
    <source>
        <dbReference type="ARBA" id="ARBA00023052"/>
    </source>
</evidence>
<evidence type="ECO:0000313" key="16">
    <source>
        <dbReference type="Proteomes" id="UP000887116"/>
    </source>
</evidence>
<comment type="cofactor">
    <cofactor evidence="1">
        <name>thiamine diphosphate</name>
        <dbReference type="ChEBI" id="CHEBI:58937"/>
    </cofactor>
</comment>
<dbReference type="Pfam" id="PF02776">
    <property type="entry name" value="TPP_enzyme_N"/>
    <property type="match status" value="1"/>
</dbReference>
<feature type="domain" description="Thiamine pyrophosphate enzyme central" evidence="12">
    <location>
        <begin position="191"/>
        <end position="320"/>
    </location>
</feature>
<comment type="catalytic activity">
    <reaction evidence="8">
        <text>an (R)-2-hydroxy-long-chain-fatty acyl-CoA = a long-chain fatty aldehyde + formyl-CoA</text>
        <dbReference type="Rhea" id="RHEA:67444"/>
        <dbReference type="ChEBI" id="CHEBI:17176"/>
        <dbReference type="ChEBI" id="CHEBI:57376"/>
        <dbReference type="ChEBI" id="CHEBI:170012"/>
        <dbReference type="EC" id="4.1.2.63"/>
    </reaction>
    <physiologicalReaction direction="left-to-right" evidence="8">
        <dbReference type="Rhea" id="RHEA:67445"/>
    </physiologicalReaction>
</comment>